<dbReference type="PROSITE" id="PS01031">
    <property type="entry name" value="SHSP"/>
    <property type="match status" value="1"/>
</dbReference>
<keyword evidence="5" id="KW-0346">Stress response</keyword>
<dbReference type="EMBL" id="AP018492">
    <property type="protein sequence ID" value="BBC61379.1"/>
    <property type="molecule type" value="Genomic_DNA"/>
</dbReference>
<dbReference type="GO" id="GO:0003723">
    <property type="term" value="F:RNA binding"/>
    <property type="evidence" value="ECO:0007669"/>
    <property type="project" value="InterPro"/>
</dbReference>
<name>A0A2Z5Y3F1_9ENTE</name>
<dbReference type="InterPro" id="IPR031107">
    <property type="entry name" value="Small_HSP"/>
</dbReference>
<dbReference type="Pfam" id="PF00011">
    <property type="entry name" value="HSP20"/>
    <property type="match status" value="1"/>
</dbReference>
<dbReference type="AlphaFoldDB" id="A0A2Z5Y3F1"/>
<dbReference type="SUPFAM" id="SSF49764">
    <property type="entry name" value="HSP20-like chaperones"/>
    <property type="match status" value="1"/>
</dbReference>
<dbReference type="CDD" id="cd06471">
    <property type="entry name" value="ACD_LpsHSP_like"/>
    <property type="match status" value="1"/>
</dbReference>
<reference evidence="5 6" key="1">
    <citation type="submission" date="2018-01" db="EMBL/GenBank/DDBJ databases">
        <title>Whole genome sequence of Melissococcus plutonius DAT561.</title>
        <authorList>
            <person name="Okumura K."/>
            <person name="Takamatsu D."/>
            <person name="Okura M."/>
        </authorList>
    </citation>
    <scope>NUCLEOTIDE SEQUENCE [LARGE SCALE GENOMIC DNA]</scope>
    <source>
        <strain evidence="5 6">DAT561</strain>
    </source>
</reference>
<dbReference type="GeneID" id="57043817"/>
<dbReference type="InterPro" id="IPR002068">
    <property type="entry name" value="A-crystallin/Hsp20_dom"/>
</dbReference>
<proteinExistence type="inferred from homology"/>
<organism evidence="5 6">
    <name type="scientific">Melissococcus plutonius</name>
    <dbReference type="NCBI Taxonomy" id="33970"/>
    <lineage>
        <taxon>Bacteria</taxon>
        <taxon>Bacillati</taxon>
        <taxon>Bacillota</taxon>
        <taxon>Bacilli</taxon>
        <taxon>Lactobacillales</taxon>
        <taxon>Enterococcaceae</taxon>
        <taxon>Melissococcus</taxon>
    </lineage>
</organism>
<evidence type="ECO:0000259" key="3">
    <source>
        <dbReference type="PROSITE" id="PS01031"/>
    </source>
</evidence>
<gene>
    <name evidence="5" type="ORF">DAT561_1274</name>
</gene>
<comment type="similarity">
    <text evidence="1 2">Belongs to the small heat shock protein (HSP20) family.</text>
</comment>
<dbReference type="PANTHER" id="PTHR11527">
    <property type="entry name" value="HEAT-SHOCK PROTEIN 20 FAMILY MEMBER"/>
    <property type="match status" value="1"/>
</dbReference>
<evidence type="ECO:0000313" key="6">
    <source>
        <dbReference type="Proteomes" id="UP000269226"/>
    </source>
</evidence>
<dbReference type="InterPro" id="IPR007275">
    <property type="entry name" value="YTH_domain"/>
</dbReference>
<dbReference type="Gene3D" id="2.60.40.790">
    <property type="match status" value="1"/>
</dbReference>
<protein>
    <submittedName>
        <fullName evidence="5">Heat shock protein, Hsp20 family</fullName>
    </submittedName>
</protein>
<feature type="domain" description="SHSP" evidence="3">
    <location>
        <begin position="23"/>
        <end position="134"/>
    </location>
</feature>
<accession>A0A2Z5Y3F1</accession>
<dbReference type="RefSeq" id="WP_126347252.1">
    <property type="nucleotide sequence ID" value="NZ_AP018492.1"/>
</dbReference>
<evidence type="ECO:0000259" key="4">
    <source>
        <dbReference type="PROSITE" id="PS50882"/>
    </source>
</evidence>
<dbReference type="PROSITE" id="PS50882">
    <property type="entry name" value="YTH"/>
    <property type="match status" value="1"/>
</dbReference>
<evidence type="ECO:0000313" key="5">
    <source>
        <dbReference type="EMBL" id="BBC61379.1"/>
    </source>
</evidence>
<dbReference type="InterPro" id="IPR008978">
    <property type="entry name" value="HSP20-like_chaperone"/>
</dbReference>
<evidence type="ECO:0000256" key="2">
    <source>
        <dbReference type="RuleBase" id="RU003616"/>
    </source>
</evidence>
<dbReference type="Proteomes" id="UP000269226">
    <property type="component" value="Chromosome"/>
</dbReference>
<sequence length="134" mass="15753">MANLVPNDRNFMTDDFFGRAFRDFWQDTSFNVDVQEMANEYTVKADLPGFNKEDLQLDYDKNILTIIAKFNTNSEDRSGNYIRRERAMSTQQRQFMLKNINEDDIQATYKDGVLTIHLPKSEKADQANKRIEIQ</sequence>
<evidence type="ECO:0000256" key="1">
    <source>
        <dbReference type="PROSITE-ProRule" id="PRU00285"/>
    </source>
</evidence>
<feature type="domain" description="YTH" evidence="4">
    <location>
        <begin position="92"/>
        <end position="134"/>
    </location>
</feature>